<name>A0A4Y2I066_ARAVE</name>
<organism evidence="1 2">
    <name type="scientific">Araneus ventricosus</name>
    <name type="common">Orbweaver spider</name>
    <name type="synonym">Epeira ventricosa</name>
    <dbReference type="NCBI Taxonomy" id="182803"/>
    <lineage>
        <taxon>Eukaryota</taxon>
        <taxon>Metazoa</taxon>
        <taxon>Ecdysozoa</taxon>
        <taxon>Arthropoda</taxon>
        <taxon>Chelicerata</taxon>
        <taxon>Arachnida</taxon>
        <taxon>Araneae</taxon>
        <taxon>Araneomorphae</taxon>
        <taxon>Entelegynae</taxon>
        <taxon>Araneoidea</taxon>
        <taxon>Araneidae</taxon>
        <taxon>Araneus</taxon>
    </lineage>
</organism>
<dbReference type="AlphaFoldDB" id="A0A4Y2I066"/>
<dbReference type="EMBL" id="BGPR01002291">
    <property type="protein sequence ID" value="GBM71091.1"/>
    <property type="molecule type" value="Genomic_DNA"/>
</dbReference>
<feature type="non-terminal residue" evidence="1">
    <location>
        <position position="119"/>
    </location>
</feature>
<dbReference type="Proteomes" id="UP000499080">
    <property type="component" value="Unassembled WGS sequence"/>
</dbReference>
<comment type="caution">
    <text evidence="1">The sequence shown here is derived from an EMBL/GenBank/DDBJ whole genome shotgun (WGS) entry which is preliminary data.</text>
</comment>
<evidence type="ECO:0000313" key="2">
    <source>
        <dbReference type="Proteomes" id="UP000499080"/>
    </source>
</evidence>
<keyword evidence="2" id="KW-1185">Reference proteome</keyword>
<evidence type="ECO:0000313" key="1">
    <source>
        <dbReference type="EMBL" id="GBM71091.1"/>
    </source>
</evidence>
<proteinExistence type="predicted"/>
<gene>
    <name evidence="1" type="ORF">AVEN_146306_1</name>
</gene>
<sequence length="119" mass="13440">MVPTTVNIVVTLLTAELMNKGRDIAHFENLLPKCLPNLVALGLMVCPVDRFERFLHPACHLTEITDTVCQPINLMLKSCLISIVSVKTESLYHPLFSNYSIKVYLRALELPYAKKPRCV</sequence>
<accession>A0A4Y2I066</accession>
<protein>
    <submittedName>
        <fullName evidence="1">Uncharacterized protein</fullName>
    </submittedName>
</protein>
<reference evidence="1 2" key="1">
    <citation type="journal article" date="2019" name="Sci. Rep.">
        <title>Orb-weaving spider Araneus ventricosus genome elucidates the spidroin gene catalogue.</title>
        <authorList>
            <person name="Kono N."/>
            <person name="Nakamura H."/>
            <person name="Ohtoshi R."/>
            <person name="Moran D.A.P."/>
            <person name="Shinohara A."/>
            <person name="Yoshida Y."/>
            <person name="Fujiwara M."/>
            <person name="Mori M."/>
            <person name="Tomita M."/>
            <person name="Arakawa K."/>
        </authorList>
    </citation>
    <scope>NUCLEOTIDE SEQUENCE [LARGE SCALE GENOMIC DNA]</scope>
</reference>